<dbReference type="InterPro" id="IPR046132">
    <property type="entry name" value="DUF6129"/>
</dbReference>
<evidence type="ECO:0000259" key="1">
    <source>
        <dbReference type="Pfam" id="PF19624"/>
    </source>
</evidence>
<gene>
    <name evidence="2" type="ORF">SAMN05216287_3998</name>
</gene>
<dbReference type="OrthoDB" id="7960540at2"/>
<dbReference type="STRING" id="1007099.SAMN05216287_3998"/>
<keyword evidence="3" id="KW-1185">Reference proteome</keyword>
<sequence>MLEEALLDNLAAQAAQAPLDDARLAELRLAFPGLSLTLCSDNDVPPKLQPVRGGEGFSLYLVDAREHCASLTNDAQNASGVVLALHDDD</sequence>
<dbReference type="Pfam" id="PF19624">
    <property type="entry name" value="DUF6129"/>
    <property type="match status" value="1"/>
</dbReference>
<dbReference type="AlphaFoldDB" id="A0A1H3FCZ4"/>
<dbReference type="EMBL" id="FNNU01000007">
    <property type="protein sequence ID" value="SDX88054.1"/>
    <property type="molecule type" value="Genomic_DNA"/>
</dbReference>
<dbReference type="RefSeq" id="WP_090231406.1">
    <property type="nucleotide sequence ID" value="NZ_FNNU01000007.1"/>
</dbReference>
<protein>
    <recommendedName>
        <fullName evidence="1">DUF6129 domain-containing protein</fullName>
    </recommendedName>
</protein>
<name>A0A1H3FCZ4_9PSED</name>
<reference evidence="3" key="1">
    <citation type="submission" date="2016-10" db="EMBL/GenBank/DDBJ databases">
        <authorList>
            <person name="Varghese N."/>
            <person name="Submissions S."/>
        </authorList>
    </citation>
    <scope>NUCLEOTIDE SEQUENCE [LARGE SCALE GENOMIC DNA]</scope>
    <source>
        <strain evidence="3">NRRL B-59562</strain>
    </source>
</reference>
<dbReference type="Proteomes" id="UP000243778">
    <property type="component" value="Unassembled WGS sequence"/>
</dbReference>
<evidence type="ECO:0000313" key="2">
    <source>
        <dbReference type="EMBL" id="SDX88054.1"/>
    </source>
</evidence>
<evidence type="ECO:0000313" key="3">
    <source>
        <dbReference type="Proteomes" id="UP000243778"/>
    </source>
</evidence>
<accession>A0A1H3FCZ4</accession>
<feature type="domain" description="DUF6129" evidence="1">
    <location>
        <begin position="25"/>
        <end position="75"/>
    </location>
</feature>
<proteinExistence type="predicted"/>
<organism evidence="2 3">
    <name type="scientific">Pseudomonas kuykendallii</name>
    <dbReference type="NCBI Taxonomy" id="1007099"/>
    <lineage>
        <taxon>Bacteria</taxon>
        <taxon>Pseudomonadati</taxon>
        <taxon>Pseudomonadota</taxon>
        <taxon>Gammaproteobacteria</taxon>
        <taxon>Pseudomonadales</taxon>
        <taxon>Pseudomonadaceae</taxon>
        <taxon>Pseudomonas</taxon>
    </lineage>
</organism>